<organism evidence="8">
    <name type="scientific">bioreactor metagenome</name>
    <dbReference type="NCBI Taxonomy" id="1076179"/>
    <lineage>
        <taxon>unclassified sequences</taxon>
        <taxon>metagenomes</taxon>
        <taxon>ecological metagenomes</taxon>
    </lineage>
</organism>
<dbReference type="EMBL" id="VSSQ01000209">
    <property type="protein sequence ID" value="MPL85664.1"/>
    <property type="molecule type" value="Genomic_DNA"/>
</dbReference>
<gene>
    <name evidence="8" type="primary">oppD_19</name>
    <name evidence="8" type="ORF">SDC9_31636</name>
</gene>
<dbReference type="InterPro" id="IPR017871">
    <property type="entry name" value="ABC_transporter-like_CS"/>
</dbReference>
<dbReference type="CDD" id="cd03257">
    <property type="entry name" value="ABC_NikE_OppD_transporters"/>
    <property type="match status" value="1"/>
</dbReference>
<keyword evidence="3" id="KW-1003">Cell membrane</keyword>
<evidence type="ECO:0000256" key="3">
    <source>
        <dbReference type="ARBA" id="ARBA00022475"/>
    </source>
</evidence>
<dbReference type="GO" id="GO:0016887">
    <property type="term" value="F:ATP hydrolysis activity"/>
    <property type="evidence" value="ECO:0007669"/>
    <property type="project" value="InterPro"/>
</dbReference>
<dbReference type="AlphaFoldDB" id="A0A644V334"/>
<accession>A0A644V334</accession>
<dbReference type="GO" id="GO:0015833">
    <property type="term" value="P:peptide transport"/>
    <property type="evidence" value="ECO:0007669"/>
    <property type="project" value="InterPro"/>
</dbReference>
<dbReference type="Gene3D" id="3.40.50.300">
    <property type="entry name" value="P-loop containing nucleotide triphosphate hydrolases"/>
    <property type="match status" value="1"/>
</dbReference>
<keyword evidence="6" id="KW-0472">Membrane</keyword>
<dbReference type="InterPro" id="IPR003439">
    <property type="entry name" value="ABC_transporter-like_ATP-bd"/>
</dbReference>
<protein>
    <submittedName>
        <fullName evidence="8">Oligopeptide transport ATP-binding protein OppD</fullName>
    </submittedName>
</protein>
<evidence type="ECO:0000259" key="7">
    <source>
        <dbReference type="PROSITE" id="PS50893"/>
    </source>
</evidence>
<dbReference type="SUPFAM" id="SSF52540">
    <property type="entry name" value="P-loop containing nucleoside triphosphate hydrolases"/>
    <property type="match status" value="1"/>
</dbReference>
<dbReference type="InterPro" id="IPR050388">
    <property type="entry name" value="ABC_Ni/Peptide_Import"/>
</dbReference>
<evidence type="ECO:0000313" key="8">
    <source>
        <dbReference type="EMBL" id="MPL85664.1"/>
    </source>
</evidence>
<dbReference type="InterPro" id="IPR013563">
    <property type="entry name" value="Oligopep_ABC_C"/>
</dbReference>
<evidence type="ECO:0000256" key="5">
    <source>
        <dbReference type="ARBA" id="ARBA00022840"/>
    </source>
</evidence>
<dbReference type="GO" id="GO:0005886">
    <property type="term" value="C:plasma membrane"/>
    <property type="evidence" value="ECO:0007669"/>
    <property type="project" value="UniProtKB-SubCell"/>
</dbReference>
<dbReference type="Pfam" id="PF00005">
    <property type="entry name" value="ABC_tran"/>
    <property type="match status" value="1"/>
</dbReference>
<name>A0A644V334_9ZZZZ</name>
<keyword evidence="2" id="KW-0813">Transport</keyword>
<dbReference type="PROSITE" id="PS00211">
    <property type="entry name" value="ABC_TRANSPORTER_1"/>
    <property type="match status" value="1"/>
</dbReference>
<keyword evidence="5 8" id="KW-0067">ATP-binding</keyword>
<comment type="subcellular location">
    <subcellularLocation>
        <location evidence="1">Cell membrane</location>
        <topology evidence="1">Peripheral membrane protein</topology>
    </subcellularLocation>
</comment>
<dbReference type="PANTHER" id="PTHR43297">
    <property type="entry name" value="OLIGOPEPTIDE TRANSPORT ATP-BINDING PROTEIN APPD"/>
    <property type="match status" value="1"/>
</dbReference>
<dbReference type="InterPro" id="IPR027417">
    <property type="entry name" value="P-loop_NTPase"/>
</dbReference>
<reference evidence="8" key="1">
    <citation type="submission" date="2019-08" db="EMBL/GenBank/DDBJ databases">
        <authorList>
            <person name="Kucharzyk K."/>
            <person name="Murdoch R.W."/>
            <person name="Higgins S."/>
            <person name="Loffler F."/>
        </authorList>
    </citation>
    <scope>NUCLEOTIDE SEQUENCE</scope>
</reference>
<proteinExistence type="predicted"/>
<evidence type="ECO:0000256" key="1">
    <source>
        <dbReference type="ARBA" id="ARBA00004202"/>
    </source>
</evidence>
<sequence length="332" mass="36539">MKGWGSGESPLLEVSGLRTEFATKKGRVVAVDGIDFTLKRGEILGIAGESGCGKSVTSLSILRLLPDYALIRSGRIRMNGRNLLDLSEDRMSEVRGNEIAMIFQDPMTSLNPVLSLATQMIEPFVIHQGMTRAQGRGKALEMLKKVGIPSPEQRLDEYPHQLSGGMRQRVMIAMALSCNPQLLIADEPTTALDVTTQAQILDLMRELRNELGTAVILITHDLGVVAEMADNVLVMYAGKAVEYSSAEELFRYPKHPYTQGLLQSIPRLEEDEELLYTIPGTVPNQYQKIEGCPFRARCPKAMPVCAEKEPEAYKVGSALVHCFLFAKGSGDE</sequence>
<dbReference type="PROSITE" id="PS50893">
    <property type="entry name" value="ABC_TRANSPORTER_2"/>
    <property type="match status" value="1"/>
</dbReference>
<feature type="domain" description="ABC transporter" evidence="7">
    <location>
        <begin position="12"/>
        <end position="262"/>
    </location>
</feature>
<dbReference type="GO" id="GO:0005524">
    <property type="term" value="F:ATP binding"/>
    <property type="evidence" value="ECO:0007669"/>
    <property type="project" value="UniProtKB-KW"/>
</dbReference>
<evidence type="ECO:0000256" key="4">
    <source>
        <dbReference type="ARBA" id="ARBA00022741"/>
    </source>
</evidence>
<dbReference type="FunFam" id="3.40.50.300:FF:000016">
    <property type="entry name" value="Oligopeptide ABC transporter ATP-binding component"/>
    <property type="match status" value="1"/>
</dbReference>
<dbReference type="Pfam" id="PF08352">
    <property type="entry name" value="oligo_HPY"/>
    <property type="match status" value="1"/>
</dbReference>
<evidence type="ECO:0000256" key="6">
    <source>
        <dbReference type="ARBA" id="ARBA00023136"/>
    </source>
</evidence>
<keyword evidence="4" id="KW-0547">Nucleotide-binding</keyword>
<dbReference type="InterPro" id="IPR003593">
    <property type="entry name" value="AAA+_ATPase"/>
</dbReference>
<evidence type="ECO:0000256" key="2">
    <source>
        <dbReference type="ARBA" id="ARBA00022448"/>
    </source>
</evidence>
<dbReference type="SMART" id="SM00382">
    <property type="entry name" value="AAA"/>
    <property type="match status" value="1"/>
</dbReference>
<dbReference type="PANTHER" id="PTHR43297:SF2">
    <property type="entry name" value="DIPEPTIDE TRANSPORT ATP-BINDING PROTEIN DPPD"/>
    <property type="match status" value="1"/>
</dbReference>
<dbReference type="NCBIfam" id="TIGR01727">
    <property type="entry name" value="oligo_HPY"/>
    <property type="match status" value="1"/>
</dbReference>
<comment type="caution">
    <text evidence="8">The sequence shown here is derived from an EMBL/GenBank/DDBJ whole genome shotgun (WGS) entry which is preliminary data.</text>
</comment>